<dbReference type="PANTHER" id="PTHR46080:SF18">
    <property type="entry name" value="MITOCHONDRIAL SUBSTRATE CARRIER FAMILY PROTEIN J"/>
    <property type="match status" value="1"/>
</dbReference>
<evidence type="ECO:0000256" key="4">
    <source>
        <dbReference type="ARBA" id="ARBA00023136"/>
    </source>
</evidence>
<dbReference type="GO" id="GO:0016020">
    <property type="term" value="C:membrane"/>
    <property type="evidence" value="ECO:0007669"/>
    <property type="project" value="UniProtKB-SubCell"/>
</dbReference>
<evidence type="ECO:0000256" key="1">
    <source>
        <dbReference type="ARBA" id="ARBA00004141"/>
    </source>
</evidence>
<feature type="region of interest" description="Disordered" evidence="7">
    <location>
        <begin position="347"/>
        <end position="367"/>
    </location>
</feature>
<keyword evidence="4 5" id="KW-0472">Membrane</keyword>
<evidence type="ECO:0008006" key="10">
    <source>
        <dbReference type="Google" id="ProtNLM"/>
    </source>
</evidence>
<feature type="repeat" description="Solcar" evidence="5">
    <location>
        <begin position="250"/>
        <end position="342"/>
    </location>
</feature>
<feature type="compositionally biased region" description="Low complexity" evidence="7">
    <location>
        <begin position="347"/>
        <end position="358"/>
    </location>
</feature>
<dbReference type="AlphaFoldDB" id="A0A9P8D017"/>
<keyword evidence="6" id="KW-0813">Transport</keyword>
<sequence length="367" mass="40259">MASISNHAAAAFVENPHAQPAMQKKVTLGPANVVAYMFQGTGVFMCLDVIAWPMEVARTRMQATKDNRPQSTFKLLRDIARTEGPTKLFRGLGPFLLTSLPSQCVYLGVYEQATTVIERNFPDHHNSNSALREVAVAGTAGFLAEAISAGLYVPTDIISQRLRVQAETKGKAHVNSIDLVKSIYKTDGFRGYYQGFVATLLAFTPSSVTHWAGYEATKKMLFNHFSAQEQKQIEQGQHDGFFAKNRLSQSNMLIVGLSALNASLLSLVVSSPFDMVRVRLQLLDSIHKEEAEQLKKGWWSMAKMIAREEGVRGFFKGMAPKIMAAIPAGVGYLFAYEYIKQNLEGDSSPSASTSTMSSILPPSFSSA</sequence>
<dbReference type="Pfam" id="PF00153">
    <property type="entry name" value="Mito_carr"/>
    <property type="match status" value="3"/>
</dbReference>
<dbReference type="Proteomes" id="UP000717515">
    <property type="component" value="Unassembled WGS sequence"/>
</dbReference>
<keyword evidence="2 5" id="KW-0812">Transmembrane</keyword>
<evidence type="ECO:0000313" key="8">
    <source>
        <dbReference type="EMBL" id="KAG9326182.1"/>
    </source>
</evidence>
<keyword evidence="3" id="KW-1133">Transmembrane helix</keyword>
<dbReference type="Gene3D" id="1.50.40.10">
    <property type="entry name" value="Mitochondrial carrier domain"/>
    <property type="match status" value="2"/>
</dbReference>
<evidence type="ECO:0000256" key="7">
    <source>
        <dbReference type="SAM" id="MobiDB-lite"/>
    </source>
</evidence>
<evidence type="ECO:0000256" key="6">
    <source>
        <dbReference type="RuleBase" id="RU000488"/>
    </source>
</evidence>
<protein>
    <recommendedName>
        <fullName evidence="10">Mitochondrial carrier protein</fullName>
    </recommendedName>
</protein>
<dbReference type="SUPFAM" id="SSF103506">
    <property type="entry name" value="Mitochondrial carrier"/>
    <property type="match status" value="1"/>
</dbReference>
<name>A0A9P8D017_MORAP</name>
<evidence type="ECO:0000313" key="9">
    <source>
        <dbReference type="Proteomes" id="UP000717515"/>
    </source>
</evidence>
<dbReference type="InterPro" id="IPR023395">
    <property type="entry name" value="MCP_dom_sf"/>
</dbReference>
<evidence type="ECO:0000256" key="3">
    <source>
        <dbReference type="ARBA" id="ARBA00022989"/>
    </source>
</evidence>
<dbReference type="PROSITE" id="PS50920">
    <property type="entry name" value="SOLCAR"/>
    <property type="match status" value="3"/>
</dbReference>
<proteinExistence type="inferred from homology"/>
<dbReference type="InterPro" id="IPR018108">
    <property type="entry name" value="MCP_transmembrane"/>
</dbReference>
<gene>
    <name evidence="8" type="ORF">KVV02_001066</name>
</gene>
<comment type="similarity">
    <text evidence="6">Belongs to the mitochondrial carrier (TC 2.A.29) family.</text>
</comment>
<organism evidence="8 9">
    <name type="scientific">Mortierella alpina</name>
    <name type="common">Oleaginous fungus</name>
    <name type="synonym">Mortierella renispora</name>
    <dbReference type="NCBI Taxonomy" id="64518"/>
    <lineage>
        <taxon>Eukaryota</taxon>
        <taxon>Fungi</taxon>
        <taxon>Fungi incertae sedis</taxon>
        <taxon>Mucoromycota</taxon>
        <taxon>Mortierellomycotina</taxon>
        <taxon>Mortierellomycetes</taxon>
        <taxon>Mortierellales</taxon>
        <taxon>Mortierellaceae</taxon>
        <taxon>Mortierella</taxon>
    </lineage>
</organism>
<feature type="repeat" description="Solcar" evidence="5">
    <location>
        <begin position="132"/>
        <end position="220"/>
    </location>
</feature>
<comment type="subcellular location">
    <subcellularLocation>
        <location evidence="1">Membrane</location>
        <topology evidence="1">Multi-pass membrane protein</topology>
    </subcellularLocation>
</comment>
<dbReference type="PANTHER" id="PTHR46080">
    <property type="entry name" value="MITOCHONDRIAL SUBSTRATE CARRIER FAMILY PROTEIN J"/>
    <property type="match status" value="1"/>
</dbReference>
<comment type="caution">
    <text evidence="8">The sequence shown here is derived from an EMBL/GenBank/DDBJ whole genome shotgun (WGS) entry which is preliminary data.</text>
</comment>
<feature type="repeat" description="Solcar" evidence="5">
    <location>
        <begin position="31"/>
        <end position="116"/>
    </location>
</feature>
<accession>A0A9P8D017</accession>
<reference evidence="8" key="1">
    <citation type="submission" date="2021-07" db="EMBL/GenBank/DDBJ databases">
        <title>Draft genome of Mortierella alpina, strain LL118, isolated from an aspen leaf litter sample.</title>
        <authorList>
            <person name="Yang S."/>
            <person name="Vinatzer B.A."/>
        </authorList>
    </citation>
    <scope>NUCLEOTIDE SEQUENCE</scope>
    <source>
        <strain evidence="8">LL118</strain>
    </source>
</reference>
<evidence type="ECO:0000256" key="2">
    <source>
        <dbReference type="ARBA" id="ARBA00022692"/>
    </source>
</evidence>
<evidence type="ECO:0000256" key="5">
    <source>
        <dbReference type="PROSITE-ProRule" id="PRU00282"/>
    </source>
</evidence>
<dbReference type="EMBL" id="JAIFTL010000024">
    <property type="protein sequence ID" value="KAG9326182.1"/>
    <property type="molecule type" value="Genomic_DNA"/>
</dbReference>